<proteinExistence type="predicted"/>
<reference evidence="2 3" key="1">
    <citation type="submission" date="2019-04" db="EMBL/GenBank/DDBJ databases">
        <title>Comparative genomics and transcriptomics to analyze fruiting body development in filamentous ascomycetes.</title>
        <authorList>
            <consortium name="DOE Joint Genome Institute"/>
            <person name="Lutkenhaus R."/>
            <person name="Traeger S."/>
            <person name="Breuer J."/>
            <person name="Kuo A."/>
            <person name="Lipzen A."/>
            <person name="Pangilinan J."/>
            <person name="Dilworth D."/>
            <person name="Sandor L."/>
            <person name="Poggeler S."/>
            <person name="Barry K."/>
            <person name="Grigoriev I.V."/>
            <person name="Nowrousian M."/>
        </authorList>
    </citation>
    <scope>NUCLEOTIDE SEQUENCE [LARGE SCALE GENOMIC DNA]</scope>
    <source>
        <strain evidence="2 3">CBS 389.68</strain>
    </source>
</reference>
<gene>
    <name evidence="2" type="ORF">EX30DRAFT_366280</name>
</gene>
<feature type="compositionally biased region" description="Low complexity" evidence="1">
    <location>
        <begin position="12"/>
        <end position="29"/>
    </location>
</feature>
<feature type="region of interest" description="Disordered" evidence="1">
    <location>
        <begin position="128"/>
        <end position="185"/>
    </location>
</feature>
<evidence type="ECO:0000256" key="1">
    <source>
        <dbReference type="SAM" id="MobiDB-lite"/>
    </source>
</evidence>
<evidence type="ECO:0000313" key="2">
    <source>
        <dbReference type="EMBL" id="TGZ78034.1"/>
    </source>
</evidence>
<name>A0A4V6RHB9_9PEZI</name>
<feature type="region of interest" description="Disordered" evidence="1">
    <location>
        <begin position="1"/>
        <end position="74"/>
    </location>
</feature>
<dbReference type="AlphaFoldDB" id="A0A4V6RHB9"/>
<protein>
    <submittedName>
        <fullName evidence="2">Uncharacterized protein</fullName>
    </submittedName>
</protein>
<evidence type="ECO:0000313" key="3">
    <source>
        <dbReference type="Proteomes" id="UP000298138"/>
    </source>
</evidence>
<accession>A0A4V6RHB9</accession>
<sequence>MEYTTSIRRRSSPSNNRRSPSAMRNSPRSDPGSINDLPGFANHRPKSKRRPKLPQIPLVWARDETPPDGTAHLSPIMGYESGNLLNPYCGPAACLSPSGSFDSLVSDAASSSDLALIFPRAVQSVPTLTPSIPEPPPPLEFQFYQPESQNRWSSEPPEYQPPISEEKERDPTPVPEPTSQPVHTDYQHDHYQLQVSGYQMEAMHAIPVDCQNWNEGWYMSV</sequence>
<dbReference type="Proteomes" id="UP000298138">
    <property type="component" value="Unassembled WGS sequence"/>
</dbReference>
<feature type="compositionally biased region" description="Basic residues" evidence="1">
    <location>
        <begin position="43"/>
        <end position="52"/>
    </location>
</feature>
<dbReference type="EMBL" id="ML220146">
    <property type="protein sequence ID" value="TGZ78034.1"/>
    <property type="molecule type" value="Genomic_DNA"/>
</dbReference>
<organism evidence="2 3">
    <name type="scientific">Ascodesmis nigricans</name>
    <dbReference type="NCBI Taxonomy" id="341454"/>
    <lineage>
        <taxon>Eukaryota</taxon>
        <taxon>Fungi</taxon>
        <taxon>Dikarya</taxon>
        <taxon>Ascomycota</taxon>
        <taxon>Pezizomycotina</taxon>
        <taxon>Pezizomycetes</taxon>
        <taxon>Pezizales</taxon>
        <taxon>Ascodesmidaceae</taxon>
        <taxon>Ascodesmis</taxon>
    </lineage>
</organism>
<dbReference type="InParanoid" id="A0A4V6RHB9"/>
<keyword evidence="3" id="KW-1185">Reference proteome</keyword>